<evidence type="ECO:0000313" key="1">
    <source>
        <dbReference type="EMBL" id="KAF4620713.1"/>
    </source>
</evidence>
<sequence>MSFPLAALPLELGFEILRLAATPALEHDYPREGNIYANALALASVSFNVRAVIMPHLLHTVILSRQYQLNAFLVSISLQEILGRRNSRLHLDYTQLVRRIYSSECYEPFSSQPRSRYQDFSPVGRLMRNAESVGFHFKSIHLIYSILAFLGSPLMPDWNCRRVTFAGHIPRWNAITNSPTGGRFLEEITHFNIFAPHDDVTIPSTDPKRLIPNWFSRAPLNLMIRLTHLSFSLLCRPEDRNVRILIYKLPTTNPNNGATFLQWAASSDPLSHGKVVEIDVPNRGNDDEDVDWETMFYRGYQDIWLEPRIPQS</sequence>
<protein>
    <submittedName>
        <fullName evidence="1">Uncharacterized protein</fullName>
    </submittedName>
</protein>
<organism evidence="1 2">
    <name type="scientific">Agrocybe pediades</name>
    <dbReference type="NCBI Taxonomy" id="84607"/>
    <lineage>
        <taxon>Eukaryota</taxon>
        <taxon>Fungi</taxon>
        <taxon>Dikarya</taxon>
        <taxon>Basidiomycota</taxon>
        <taxon>Agaricomycotina</taxon>
        <taxon>Agaricomycetes</taxon>
        <taxon>Agaricomycetidae</taxon>
        <taxon>Agaricales</taxon>
        <taxon>Agaricineae</taxon>
        <taxon>Strophariaceae</taxon>
        <taxon>Agrocybe</taxon>
    </lineage>
</organism>
<accession>A0A8H4VSE0</accession>
<keyword evidence="2" id="KW-1185">Reference proteome</keyword>
<name>A0A8H4VSE0_9AGAR</name>
<comment type="caution">
    <text evidence="1">The sequence shown here is derived from an EMBL/GenBank/DDBJ whole genome shotgun (WGS) entry which is preliminary data.</text>
</comment>
<gene>
    <name evidence="1" type="ORF">D9613_000834</name>
</gene>
<dbReference type="AlphaFoldDB" id="A0A8H4VSE0"/>
<reference evidence="1 2" key="1">
    <citation type="submission" date="2019-12" db="EMBL/GenBank/DDBJ databases">
        <authorList>
            <person name="Floudas D."/>
            <person name="Bentzer J."/>
            <person name="Ahren D."/>
            <person name="Johansson T."/>
            <person name="Persson P."/>
            <person name="Tunlid A."/>
        </authorList>
    </citation>
    <scope>NUCLEOTIDE SEQUENCE [LARGE SCALE GENOMIC DNA]</scope>
    <source>
        <strain evidence="1 2">CBS 102.39</strain>
    </source>
</reference>
<dbReference type="Proteomes" id="UP000521872">
    <property type="component" value="Unassembled WGS sequence"/>
</dbReference>
<dbReference type="EMBL" id="JAACJL010000015">
    <property type="protein sequence ID" value="KAF4620713.1"/>
    <property type="molecule type" value="Genomic_DNA"/>
</dbReference>
<evidence type="ECO:0000313" key="2">
    <source>
        <dbReference type="Proteomes" id="UP000521872"/>
    </source>
</evidence>
<proteinExistence type="predicted"/>